<dbReference type="Proteomes" id="UP000758168">
    <property type="component" value="Unassembled WGS sequence"/>
</dbReference>
<accession>A0ABS4Z7C2</accession>
<dbReference type="RefSeq" id="WP_210054955.1">
    <property type="nucleotide sequence ID" value="NZ_JAGIOB010000001.1"/>
</dbReference>
<dbReference type="PANTHER" id="PTHR43818">
    <property type="entry name" value="BCDNA.GH03377"/>
    <property type="match status" value="1"/>
</dbReference>
<gene>
    <name evidence="3" type="ORF">JOF54_001823</name>
</gene>
<evidence type="ECO:0000256" key="1">
    <source>
        <dbReference type="ARBA" id="ARBA00023002"/>
    </source>
</evidence>
<keyword evidence="1" id="KW-0560">Oxidoreductase</keyword>
<evidence type="ECO:0000313" key="4">
    <source>
        <dbReference type="Proteomes" id="UP000758168"/>
    </source>
</evidence>
<keyword evidence="4" id="KW-1185">Reference proteome</keyword>
<dbReference type="SUPFAM" id="SSF51735">
    <property type="entry name" value="NAD(P)-binding Rossmann-fold domains"/>
    <property type="match status" value="1"/>
</dbReference>
<reference evidence="3 4" key="1">
    <citation type="submission" date="2021-03" db="EMBL/GenBank/DDBJ databases">
        <title>Sequencing the genomes of 1000 actinobacteria strains.</title>
        <authorList>
            <person name="Klenk H.-P."/>
        </authorList>
    </citation>
    <scope>NUCLEOTIDE SEQUENCE [LARGE SCALE GENOMIC DNA]</scope>
    <source>
        <strain evidence="3 4">DSM 12936</strain>
    </source>
</reference>
<dbReference type="Pfam" id="PF01408">
    <property type="entry name" value="GFO_IDH_MocA"/>
    <property type="match status" value="1"/>
</dbReference>
<organism evidence="3 4">
    <name type="scientific">Microlunatus capsulatus</name>
    <dbReference type="NCBI Taxonomy" id="99117"/>
    <lineage>
        <taxon>Bacteria</taxon>
        <taxon>Bacillati</taxon>
        <taxon>Actinomycetota</taxon>
        <taxon>Actinomycetes</taxon>
        <taxon>Propionibacteriales</taxon>
        <taxon>Propionibacteriaceae</taxon>
        <taxon>Microlunatus</taxon>
    </lineage>
</organism>
<dbReference type="InterPro" id="IPR000683">
    <property type="entry name" value="Gfo/Idh/MocA-like_OxRdtase_N"/>
</dbReference>
<sequence length="381" mass="40334">MTSTQTSTPSARTPVRFGLIGTGWRSEFFARLARQAPEAFAVAGVVSRRPERAAEVARDWGVPTFATEEELLAADPEFVIPCVPWGEMGPTTARLAGAGVRVLAETPPAADLEGLRTLWSAVGESGLVQVAEQYLLMPQHAARLAVVRDGVIGDVSSVQVSSTHLYHAVSMIRGFLGVGRGPVTVHAQSFTAPLANPLSPAGWSGSDAPEPTATTLATLDFGDGRTGLYDFTDNQWWNPLRARRIVVRGSRGEIVDEKVTRLVDPWTPVESSLVRRQAGLDLNLEGVDLQHVSFDGRVVWRNAFAGARFSEDDLAVADLLAATGAWARGEGPAPYPLAEACEDHQISLALGESIRTGTSVTTGIEGWSDAAGTAAADGAAA</sequence>
<dbReference type="EMBL" id="JAGIOB010000001">
    <property type="protein sequence ID" value="MBP2416901.1"/>
    <property type="molecule type" value="Genomic_DNA"/>
</dbReference>
<dbReference type="PANTHER" id="PTHR43818:SF11">
    <property type="entry name" value="BCDNA.GH03377"/>
    <property type="match status" value="1"/>
</dbReference>
<dbReference type="Gene3D" id="3.40.50.720">
    <property type="entry name" value="NAD(P)-binding Rossmann-like Domain"/>
    <property type="match status" value="1"/>
</dbReference>
<evidence type="ECO:0000313" key="3">
    <source>
        <dbReference type="EMBL" id="MBP2416901.1"/>
    </source>
</evidence>
<dbReference type="SUPFAM" id="SSF55347">
    <property type="entry name" value="Glyceraldehyde-3-phosphate dehydrogenase-like, C-terminal domain"/>
    <property type="match status" value="1"/>
</dbReference>
<dbReference type="InterPro" id="IPR050463">
    <property type="entry name" value="Gfo/Idh/MocA_oxidrdct_glycsds"/>
</dbReference>
<dbReference type="Gene3D" id="3.30.360.10">
    <property type="entry name" value="Dihydrodipicolinate Reductase, domain 2"/>
    <property type="match status" value="1"/>
</dbReference>
<dbReference type="InterPro" id="IPR036291">
    <property type="entry name" value="NAD(P)-bd_dom_sf"/>
</dbReference>
<comment type="caution">
    <text evidence="3">The sequence shown here is derived from an EMBL/GenBank/DDBJ whole genome shotgun (WGS) entry which is preliminary data.</text>
</comment>
<proteinExistence type="predicted"/>
<evidence type="ECO:0000259" key="2">
    <source>
        <dbReference type="Pfam" id="PF01408"/>
    </source>
</evidence>
<feature type="domain" description="Gfo/Idh/MocA-like oxidoreductase N-terminal" evidence="2">
    <location>
        <begin position="15"/>
        <end position="128"/>
    </location>
</feature>
<name>A0ABS4Z7C2_9ACTN</name>
<protein>
    <submittedName>
        <fullName evidence="3">Dehydrogenase</fullName>
    </submittedName>
</protein>